<protein>
    <submittedName>
        <fullName evidence="1">BQ5605_C004g02659 protein</fullName>
    </submittedName>
</protein>
<proteinExistence type="predicted"/>
<evidence type="ECO:0000313" key="2">
    <source>
        <dbReference type="Proteomes" id="UP000249464"/>
    </source>
</evidence>
<gene>
    <name evidence="1" type="primary">BQ5605_C004g02659</name>
    <name evidence="1" type="ORF">BQ5605_C004G02659</name>
</gene>
<accession>A0A2X0MBQ2</accession>
<name>A0A2X0MBQ2_9BASI</name>
<reference evidence="1 2" key="1">
    <citation type="submission" date="2016-11" db="EMBL/GenBank/DDBJ databases">
        <authorList>
            <person name="Jaros S."/>
            <person name="Januszkiewicz K."/>
            <person name="Wedrychowicz H."/>
        </authorList>
    </citation>
    <scope>NUCLEOTIDE SEQUENCE [LARGE SCALE GENOMIC DNA]</scope>
</reference>
<sequence length="51" mass="5607">MPTNISSHEPSPPSMLQVKNFLLGGPSDQAPSQKHDVIAWLSLINNHLDLM</sequence>
<evidence type="ECO:0000313" key="1">
    <source>
        <dbReference type="EMBL" id="SGY66320.1"/>
    </source>
</evidence>
<dbReference type="EMBL" id="FQNC01000046">
    <property type="protein sequence ID" value="SGY66320.1"/>
    <property type="molecule type" value="Genomic_DNA"/>
</dbReference>
<dbReference type="AlphaFoldDB" id="A0A2X0MBQ2"/>
<organism evidence="1 2">
    <name type="scientific">Microbotryum silenes-dioicae</name>
    <dbReference type="NCBI Taxonomy" id="796604"/>
    <lineage>
        <taxon>Eukaryota</taxon>
        <taxon>Fungi</taxon>
        <taxon>Dikarya</taxon>
        <taxon>Basidiomycota</taxon>
        <taxon>Pucciniomycotina</taxon>
        <taxon>Microbotryomycetes</taxon>
        <taxon>Microbotryales</taxon>
        <taxon>Microbotryaceae</taxon>
        <taxon>Microbotryum</taxon>
    </lineage>
</organism>
<dbReference type="Proteomes" id="UP000249464">
    <property type="component" value="Unassembled WGS sequence"/>
</dbReference>
<keyword evidence="2" id="KW-1185">Reference proteome</keyword>